<dbReference type="RefSeq" id="WP_084618586.1">
    <property type="nucleotide sequence ID" value="NZ_FNBW01000017.1"/>
</dbReference>
<dbReference type="InterPro" id="IPR002123">
    <property type="entry name" value="Plipid/glycerol_acylTrfase"/>
</dbReference>
<dbReference type="AlphaFoldDB" id="A0A8G2BMA2"/>
<evidence type="ECO:0000259" key="1">
    <source>
        <dbReference type="SMART" id="SM00563"/>
    </source>
</evidence>
<name>A0A8G2BMA2_9PROT</name>
<evidence type="ECO:0000313" key="2">
    <source>
        <dbReference type="EMBL" id="SDG44371.1"/>
    </source>
</evidence>
<evidence type="ECO:0000313" key="3">
    <source>
        <dbReference type="Proteomes" id="UP000198615"/>
    </source>
</evidence>
<dbReference type="SMART" id="SM00563">
    <property type="entry name" value="PlsC"/>
    <property type="match status" value="1"/>
</dbReference>
<comment type="caution">
    <text evidence="2">The sequence shown here is derived from an EMBL/GenBank/DDBJ whole genome shotgun (WGS) entry which is preliminary data.</text>
</comment>
<dbReference type="Proteomes" id="UP000198615">
    <property type="component" value="Unassembled WGS sequence"/>
</dbReference>
<feature type="domain" description="Phospholipid/glycerol acyltransferase" evidence="1">
    <location>
        <begin position="99"/>
        <end position="222"/>
    </location>
</feature>
<keyword evidence="3" id="KW-1185">Reference proteome</keyword>
<reference evidence="2 3" key="1">
    <citation type="submission" date="2016-10" db="EMBL/GenBank/DDBJ databases">
        <authorList>
            <person name="Varghese N."/>
            <person name="Submissions S."/>
        </authorList>
    </citation>
    <scope>NUCLEOTIDE SEQUENCE [LARGE SCALE GENOMIC DNA]</scope>
    <source>
        <strain evidence="2 3">DSM 18839</strain>
    </source>
</reference>
<accession>A0A8G2BMA2</accession>
<organism evidence="2 3">
    <name type="scientific">Thalassobaculum litoreum DSM 18839</name>
    <dbReference type="NCBI Taxonomy" id="1123362"/>
    <lineage>
        <taxon>Bacteria</taxon>
        <taxon>Pseudomonadati</taxon>
        <taxon>Pseudomonadota</taxon>
        <taxon>Alphaproteobacteria</taxon>
        <taxon>Rhodospirillales</taxon>
        <taxon>Thalassobaculaceae</taxon>
        <taxon>Thalassobaculum</taxon>
    </lineage>
</organism>
<dbReference type="CDD" id="cd07986">
    <property type="entry name" value="LPLAT_ACT14924-like"/>
    <property type="match status" value="1"/>
</dbReference>
<proteinExistence type="predicted"/>
<dbReference type="OrthoDB" id="1113830at2"/>
<sequence length="291" mass="32672">MVKGPTTALLRRLRPARAAEPPELPYFSYASAEHPFLKRLVIQAVEKMTGQPRVKRLYLEHRMNPVPDEDFWSAAVRKLELNLVYDRAKWEAVPKDGPLVIVANHPFGVLDGIVISYLTSRIRPRFKVLTNSVLFRAPEVQPFLLPIDFAESREALATNIETRKLALQELSEGGAVVVFPGGTVSTAPSAFGRAVDPDWKPFTSKLIVSAKASVVPVYFEGQNSKLFQFASNVSQTFREALLFKEVANKIGTDMGLTIGDTIPFEHLAHLKDRRLLIDHLRSITYDLRVPR</sequence>
<dbReference type="InterPro" id="IPR045746">
    <property type="entry name" value="ACT14924-like_Acyltransf_dom"/>
</dbReference>
<dbReference type="Pfam" id="PF19576">
    <property type="entry name" value="Acyltransf_2"/>
    <property type="match status" value="1"/>
</dbReference>
<gene>
    <name evidence="2" type="ORF">SAMN05660686_04446</name>
</gene>
<dbReference type="GO" id="GO:0016746">
    <property type="term" value="F:acyltransferase activity"/>
    <property type="evidence" value="ECO:0007669"/>
    <property type="project" value="InterPro"/>
</dbReference>
<dbReference type="SUPFAM" id="SSF69593">
    <property type="entry name" value="Glycerol-3-phosphate (1)-acyltransferase"/>
    <property type="match status" value="1"/>
</dbReference>
<protein>
    <submittedName>
        <fullName evidence="2">Hemolysin</fullName>
    </submittedName>
</protein>
<dbReference type="EMBL" id="FNBW01000017">
    <property type="protein sequence ID" value="SDG44371.1"/>
    <property type="molecule type" value="Genomic_DNA"/>
</dbReference>